<sequence length="137" mass="15051">MGRRSRIPRTCRRCSAPGQRFLLKRPGSAHKRPAGRENPERRDRAGTAIPSVLPHPGPAVTSALRGRQRPAARGSLLPYPAARHARGAAGGSLITEKLVLRSLNSCLPTMLQAPEERTWVLMPRTWSKCHPWALPAT</sequence>
<feature type="compositionally biased region" description="Basic and acidic residues" evidence="1">
    <location>
        <begin position="34"/>
        <end position="45"/>
    </location>
</feature>
<organism evidence="2 3">
    <name type="scientific">Chloebia gouldiae</name>
    <name type="common">Gouldian finch</name>
    <name type="synonym">Erythrura gouldiae</name>
    <dbReference type="NCBI Taxonomy" id="44316"/>
    <lineage>
        <taxon>Eukaryota</taxon>
        <taxon>Metazoa</taxon>
        <taxon>Chordata</taxon>
        <taxon>Craniata</taxon>
        <taxon>Vertebrata</taxon>
        <taxon>Euteleostomi</taxon>
        <taxon>Archelosauria</taxon>
        <taxon>Archosauria</taxon>
        <taxon>Dinosauria</taxon>
        <taxon>Saurischia</taxon>
        <taxon>Theropoda</taxon>
        <taxon>Coelurosauria</taxon>
        <taxon>Aves</taxon>
        <taxon>Neognathae</taxon>
        <taxon>Neoaves</taxon>
        <taxon>Telluraves</taxon>
        <taxon>Australaves</taxon>
        <taxon>Passeriformes</taxon>
        <taxon>Passeroidea</taxon>
        <taxon>Passeridae</taxon>
        <taxon>Chloebia</taxon>
    </lineage>
</organism>
<evidence type="ECO:0000313" key="2">
    <source>
        <dbReference type="EMBL" id="RLW11366.1"/>
    </source>
</evidence>
<dbReference type="Proteomes" id="UP000276834">
    <property type="component" value="Unassembled WGS sequence"/>
</dbReference>
<feature type="non-terminal residue" evidence="2">
    <location>
        <position position="137"/>
    </location>
</feature>
<gene>
    <name evidence="2" type="ORF">DV515_00001251</name>
</gene>
<evidence type="ECO:0000313" key="3">
    <source>
        <dbReference type="Proteomes" id="UP000276834"/>
    </source>
</evidence>
<keyword evidence="3" id="KW-1185">Reference proteome</keyword>
<comment type="caution">
    <text evidence="2">The sequence shown here is derived from an EMBL/GenBank/DDBJ whole genome shotgun (WGS) entry which is preliminary data.</text>
</comment>
<evidence type="ECO:0000256" key="1">
    <source>
        <dbReference type="SAM" id="MobiDB-lite"/>
    </source>
</evidence>
<feature type="region of interest" description="Disordered" evidence="1">
    <location>
        <begin position="23"/>
        <end position="57"/>
    </location>
</feature>
<dbReference type="AlphaFoldDB" id="A0A3L8SYY8"/>
<protein>
    <submittedName>
        <fullName evidence="2">Uncharacterized protein</fullName>
    </submittedName>
</protein>
<accession>A0A3L8SYY8</accession>
<dbReference type="EMBL" id="QUSF01000003">
    <property type="protein sequence ID" value="RLW11366.1"/>
    <property type="molecule type" value="Genomic_DNA"/>
</dbReference>
<name>A0A3L8SYY8_CHLGU</name>
<proteinExistence type="predicted"/>
<reference evidence="2 3" key="1">
    <citation type="journal article" date="2018" name="Proc. R. Soc. B">
        <title>A non-coding region near Follistatin controls head colour polymorphism in the Gouldian finch.</title>
        <authorList>
            <person name="Toomey M.B."/>
            <person name="Marques C.I."/>
            <person name="Andrade P."/>
            <person name="Araujo P.M."/>
            <person name="Sabatino S."/>
            <person name="Gazda M.A."/>
            <person name="Afonso S."/>
            <person name="Lopes R.J."/>
            <person name="Corbo J.C."/>
            <person name="Carneiro M."/>
        </authorList>
    </citation>
    <scope>NUCLEOTIDE SEQUENCE [LARGE SCALE GENOMIC DNA]</scope>
    <source>
        <strain evidence="2">Red01</strain>
        <tissue evidence="2">Muscle</tissue>
    </source>
</reference>